<keyword evidence="1" id="KW-1133">Transmembrane helix</keyword>
<evidence type="ECO:0000313" key="3">
    <source>
        <dbReference type="Proteomes" id="UP000238220"/>
    </source>
</evidence>
<gene>
    <name evidence="2" type="ORF">C3942_02215</name>
</gene>
<accession>A0A2S5TL69</accession>
<evidence type="ECO:0008006" key="4">
    <source>
        <dbReference type="Google" id="ProtNLM"/>
    </source>
</evidence>
<keyword evidence="1" id="KW-0812">Transmembrane</keyword>
<feature type="transmembrane region" description="Helical" evidence="1">
    <location>
        <begin position="103"/>
        <end position="125"/>
    </location>
</feature>
<proteinExistence type="predicted"/>
<keyword evidence="1" id="KW-0472">Membrane</keyword>
<dbReference type="Proteomes" id="UP000238220">
    <property type="component" value="Unassembled WGS sequence"/>
</dbReference>
<keyword evidence="3" id="KW-1185">Reference proteome</keyword>
<name>A0A2S5TL69_9GAMM</name>
<dbReference type="EMBL" id="PSNW01000001">
    <property type="protein sequence ID" value="PPE75729.1"/>
    <property type="molecule type" value="Genomic_DNA"/>
</dbReference>
<organism evidence="2 3">
    <name type="scientific">Solimonas fluminis</name>
    <dbReference type="NCBI Taxonomy" id="2086571"/>
    <lineage>
        <taxon>Bacteria</taxon>
        <taxon>Pseudomonadati</taxon>
        <taxon>Pseudomonadota</taxon>
        <taxon>Gammaproteobacteria</taxon>
        <taxon>Nevskiales</taxon>
        <taxon>Nevskiaceae</taxon>
        <taxon>Solimonas</taxon>
    </lineage>
</organism>
<comment type="caution">
    <text evidence="2">The sequence shown here is derived from an EMBL/GenBank/DDBJ whole genome shotgun (WGS) entry which is preliminary data.</text>
</comment>
<dbReference type="OrthoDB" id="838350at2"/>
<reference evidence="2 3" key="1">
    <citation type="submission" date="2018-02" db="EMBL/GenBank/DDBJ databases">
        <title>Genome sequencing of Solimonas sp. HR-BB.</title>
        <authorList>
            <person name="Lee Y."/>
            <person name="Jeon C.O."/>
        </authorList>
    </citation>
    <scope>NUCLEOTIDE SEQUENCE [LARGE SCALE GENOMIC DNA]</scope>
    <source>
        <strain evidence="2 3">HR-BB</strain>
    </source>
</reference>
<dbReference type="RefSeq" id="WP_104228694.1">
    <property type="nucleotide sequence ID" value="NZ_PSNW01000001.1"/>
</dbReference>
<evidence type="ECO:0000256" key="1">
    <source>
        <dbReference type="SAM" id="Phobius"/>
    </source>
</evidence>
<protein>
    <recommendedName>
        <fullName evidence="4">Mercuric transport protein MerT</fullName>
    </recommendedName>
</protein>
<evidence type="ECO:0000313" key="2">
    <source>
        <dbReference type="EMBL" id="PPE75729.1"/>
    </source>
</evidence>
<feature type="transmembrane region" description="Helical" evidence="1">
    <location>
        <begin position="62"/>
        <end position="82"/>
    </location>
</feature>
<sequence>MSGAAGELRGSLWSALLSVFTSSSTLVCCALPALLVALGAGATLAGLVSAFPQLVWMSAHKGLVFGLAGGMLGVAGLLQYRARFAPCPADPRLAAACQRTRRVGLGVYLLSLAIYAVGAVFAFLLPALA</sequence>
<feature type="transmembrane region" description="Helical" evidence="1">
    <location>
        <begin position="12"/>
        <end position="42"/>
    </location>
</feature>
<dbReference type="AlphaFoldDB" id="A0A2S5TL69"/>